<gene>
    <name evidence="2" type="ORF">FOY51_02860</name>
</gene>
<dbReference type="Pfam" id="PF03992">
    <property type="entry name" value="ABM"/>
    <property type="match status" value="1"/>
</dbReference>
<protein>
    <recommendedName>
        <fullName evidence="1">ABM domain-containing protein</fullName>
    </recommendedName>
</protein>
<dbReference type="PROSITE" id="PS51725">
    <property type="entry name" value="ABM"/>
    <property type="match status" value="1"/>
</dbReference>
<dbReference type="InterPro" id="IPR011008">
    <property type="entry name" value="Dimeric_a/b-barrel"/>
</dbReference>
<sequence length="101" mass="11076">MAANDHFSVYGRMIALPGRRDEVVALIQDAVDAGGSPDLLGYSINIALTDSDTVWVTELWTDRQTHDQTTTSAAVRAVTEQMLALLREPPEGTYGTAIHYR</sequence>
<evidence type="ECO:0000313" key="2">
    <source>
        <dbReference type="EMBL" id="KAA0024883.1"/>
    </source>
</evidence>
<feature type="domain" description="ABM" evidence="1">
    <location>
        <begin position="7"/>
        <end position="94"/>
    </location>
</feature>
<dbReference type="AlphaFoldDB" id="A0A5A7SJQ5"/>
<dbReference type="InterPro" id="IPR007138">
    <property type="entry name" value="ABM_dom"/>
</dbReference>
<keyword evidence="3" id="KW-1185">Reference proteome</keyword>
<dbReference type="RefSeq" id="WP_149428658.1">
    <property type="nucleotide sequence ID" value="NZ_VLNY01000001.1"/>
</dbReference>
<organism evidence="2 3">
    <name type="scientific">Antrihabitans cavernicola</name>
    <dbReference type="NCBI Taxonomy" id="2495913"/>
    <lineage>
        <taxon>Bacteria</taxon>
        <taxon>Bacillati</taxon>
        <taxon>Actinomycetota</taxon>
        <taxon>Actinomycetes</taxon>
        <taxon>Mycobacteriales</taxon>
        <taxon>Nocardiaceae</taxon>
        <taxon>Antrihabitans</taxon>
    </lineage>
</organism>
<dbReference type="Proteomes" id="UP000322244">
    <property type="component" value="Unassembled WGS sequence"/>
</dbReference>
<dbReference type="OrthoDB" id="165368at2"/>
<evidence type="ECO:0000259" key="1">
    <source>
        <dbReference type="PROSITE" id="PS51725"/>
    </source>
</evidence>
<reference evidence="2 3" key="1">
    <citation type="submission" date="2019-07" db="EMBL/GenBank/DDBJ databases">
        <title>Rhodococcus cavernicolus sp. nov., isolated from a cave.</title>
        <authorList>
            <person name="Lee S.D."/>
        </authorList>
    </citation>
    <scope>NUCLEOTIDE SEQUENCE [LARGE SCALE GENOMIC DNA]</scope>
    <source>
        <strain evidence="2 3">C1-24</strain>
    </source>
</reference>
<name>A0A5A7SJQ5_9NOCA</name>
<proteinExistence type="predicted"/>
<evidence type="ECO:0000313" key="3">
    <source>
        <dbReference type="Proteomes" id="UP000322244"/>
    </source>
</evidence>
<dbReference type="Gene3D" id="3.30.70.100">
    <property type="match status" value="1"/>
</dbReference>
<dbReference type="SUPFAM" id="SSF54909">
    <property type="entry name" value="Dimeric alpha+beta barrel"/>
    <property type="match status" value="1"/>
</dbReference>
<dbReference type="EMBL" id="VLNY01000001">
    <property type="protein sequence ID" value="KAA0024883.1"/>
    <property type="molecule type" value="Genomic_DNA"/>
</dbReference>
<accession>A0A5A7SJQ5</accession>
<comment type="caution">
    <text evidence="2">The sequence shown here is derived from an EMBL/GenBank/DDBJ whole genome shotgun (WGS) entry which is preliminary data.</text>
</comment>